<dbReference type="EMBL" id="BMEO01000002">
    <property type="protein sequence ID" value="GGF87495.1"/>
    <property type="molecule type" value="Genomic_DNA"/>
</dbReference>
<feature type="coiled-coil region" evidence="1">
    <location>
        <begin position="41"/>
        <end position="68"/>
    </location>
</feature>
<keyword evidence="4" id="KW-1185">Reference proteome</keyword>
<reference evidence="3" key="1">
    <citation type="journal article" date="2014" name="Int. J. Syst. Evol. Microbiol.">
        <title>Complete genome sequence of Corynebacterium casei LMG S-19264T (=DSM 44701T), isolated from a smear-ripened cheese.</title>
        <authorList>
            <consortium name="US DOE Joint Genome Institute (JGI-PGF)"/>
            <person name="Walter F."/>
            <person name="Albersmeier A."/>
            <person name="Kalinowski J."/>
            <person name="Ruckert C."/>
        </authorList>
    </citation>
    <scope>NUCLEOTIDE SEQUENCE</scope>
    <source>
        <strain evidence="3">CGMCC 1.12181</strain>
    </source>
</reference>
<organism evidence="3 4">
    <name type="scientific">Marinicella pacifica</name>
    <dbReference type="NCBI Taxonomy" id="1171543"/>
    <lineage>
        <taxon>Bacteria</taxon>
        <taxon>Pseudomonadati</taxon>
        <taxon>Pseudomonadota</taxon>
        <taxon>Gammaproteobacteria</taxon>
        <taxon>Lysobacterales</taxon>
        <taxon>Marinicellaceae</taxon>
        <taxon>Marinicella</taxon>
    </lineage>
</organism>
<dbReference type="InterPro" id="IPR029016">
    <property type="entry name" value="GAF-like_dom_sf"/>
</dbReference>
<gene>
    <name evidence="3" type="ORF">GCM10011365_05670</name>
</gene>
<name>A0A917CHA3_9GAMM</name>
<dbReference type="Proteomes" id="UP000605253">
    <property type="component" value="Unassembled WGS sequence"/>
</dbReference>
<dbReference type="Gene3D" id="3.30.450.40">
    <property type="match status" value="1"/>
</dbReference>
<evidence type="ECO:0000313" key="3">
    <source>
        <dbReference type="EMBL" id="GGF87495.1"/>
    </source>
</evidence>
<feature type="region of interest" description="Disordered" evidence="2">
    <location>
        <begin position="222"/>
        <end position="245"/>
    </location>
</feature>
<accession>A0A917CHA3</accession>
<evidence type="ECO:0008006" key="5">
    <source>
        <dbReference type="Google" id="ProtNLM"/>
    </source>
</evidence>
<keyword evidence="1" id="KW-0175">Coiled coil</keyword>
<sequence>MSESISKQDIVAYLKDHPNFFADNPSLLQELQVADEQGQLQQMATYRAKTLQQQNQQLKNQIKQLIHHAKINETLMNRVFELLVTLAVSEQAEFLNRFVAFVQQHFASDYFKLSCRQEFLQALPGRYCEALTAAQKSQFTVFQHQSEPLAGRLPQSQIEAMFGAHKDIRSAIIIPLGPQAEFGLLGFASCDEDKFMPHAASDILQKLGHIISQFFAVSSGRKTQEKTATMTTSDQPENDSNQAMS</sequence>
<comment type="caution">
    <text evidence="3">The sequence shown here is derived from an EMBL/GenBank/DDBJ whole genome shotgun (WGS) entry which is preliminary data.</text>
</comment>
<proteinExistence type="predicted"/>
<dbReference type="AlphaFoldDB" id="A0A917CHA3"/>
<dbReference type="PANTHER" id="PTHR38765:SF1">
    <property type="entry name" value="DUF484 DOMAIN-CONTAINING PROTEIN"/>
    <property type="match status" value="1"/>
</dbReference>
<dbReference type="PANTHER" id="PTHR38765">
    <property type="entry name" value="DUF484 DOMAIN-CONTAINING PROTEIN"/>
    <property type="match status" value="1"/>
</dbReference>
<feature type="compositionally biased region" description="Polar residues" evidence="2">
    <location>
        <begin position="226"/>
        <end position="245"/>
    </location>
</feature>
<dbReference type="InterPro" id="IPR007435">
    <property type="entry name" value="DUF484"/>
</dbReference>
<evidence type="ECO:0000256" key="1">
    <source>
        <dbReference type="SAM" id="Coils"/>
    </source>
</evidence>
<protein>
    <recommendedName>
        <fullName evidence="5">DUF484 family protein</fullName>
    </recommendedName>
</protein>
<evidence type="ECO:0000256" key="2">
    <source>
        <dbReference type="SAM" id="MobiDB-lite"/>
    </source>
</evidence>
<dbReference type="RefSeq" id="WP_188364163.1">
    <property type="nucleotide sequence ID" value="NZ_BAABJF010000032.1"/>
</dbReference>
<reference evidence="3" key="2">
    <citation type="submission" date="2020-09" db="EMBL/GenBank/DDBJ databases">
        <authorList>
            <person name="Sun Q."/>
            <person name="Zhou Y."/>
        </authorList>
    </citation>
    <scope>NUCLEOTIDE SEQUENCE</scope>
    <source>
        <strain evidence="3">CGMCC 1.12181</strain>
    </source>
</reference>
<evidence type="ECO:0000313" key="4">
    <source>
        <dbReference type="Proteomes" id="UP000605253"/>
    </source>
</evidence>
<dbReference type="Pfam" id="PF04340">
    <property type="entry name" value="DUF484"/>
    <property type="match status" value="1"/>
</dbReference>